<evidence type="ECO:0000313" key="2">
    <source>
        <dbReference type="Proteomes" id="UP000335636"/>
    </source>
</evidence>
<sequence>MGCYYPATANALPLILLLSPQGHMEVFFLDAAACTAATACSATADTRHCCALETTCVICPHNCGCSHGCSTAPADPLTVATNHHHYHCRLHLEDCCRGDSRFGCTILGHQPRPGARVPAGLPLQEPLSGNSSWDLQVQCG</sequence>
<evidence type="ECO:0000313" key="1">
    <source>
        <dbReference type="EMBL" id="VTJ81145.1"/>
    </source>
</evidence>
<dbReference type="AlphaFoldDB" id="A0A5E4CH51"/>
<dbReference type="Proteomes" id="UP000335636">
    <property type="component" value="Unassembled WGS sequence"/>
</dbReference>
<keyword evidence="2" id="KW-1185">Reference proteome</keyword>
<reference evidence="1" key="1">
    <citation type="submission" date="2019-04" db="EMBL/GenBank/DDBJ databases">
        <authorList>
            <person name="Alioto T."/>
            <person name="Alioto T."/>
        </authorList>
    </citation>
    <scope>NUCLEOTIDE SEQUENCE [LARGE SCALE GENOMIC DNA]</scope>
</reference>
<comment type="caution">
    <text evidence="1">The sequence shown here is derived from an EMBL/GenBank/DDBJ whole genome shotgun (WGS) entry which is preliminary data.</text>
</comment>
<organism evidence="1 2">
    <name type="scientific">Marmota monax</name>
    <name type="common">Woodchuck</name>
    <dbReference type="NCBI Taxonomy" id="9995"/>
    <lineage>
        <taxon>Eukaryota</taxon>
        <taxon>Metazoa</taxon>
        <taxon>Chordata</taxon>
        <taxon>Craniata</taxon>
        <taxon>Vertebrata</taxon>
        <taxon>Euteleostomi</taxon>
        <taxon>Mammalia</taxon>
        <taxon>Eutheria</taxon>
        <taxon>Euarchontoglires</taxon>
        <taxon>Glires</taxon>
        <taxon>Rodentia</taxon>
        <taxon>Sciuromorpha</taxon>
        <taxon>Sciuridae</taxon>
        <taxon>Xerinae</taxon>
        <taxon>Marmotini</taxon>
        <taxon>Marmota</taxon>
    </lineage>
</organism>
<proteinExistence type="predicted"/>
<protein>
    <submittedName>
        <fullName evidence="1">Uncharacterized protein</fullName>
    </submittedName>
</protein>
<name>A0A5E4CH51_MARMO</name>
<dbReference type="EMBL" id="CABDUW010001391">
    <property type="protein sequence ID" value="VTJ81145.1"/>
    <property type="molecule type" value="Genomic_DNA"/>
</dbReference>
<gene>
    <name evidence="1" type="ORF">MONAX_5E012302</name>
</gene>
<feature type="non-terminal residue" evidence="1">
    <location>
        <position position="140"/>
    </location>
</feature>
<accession>A0A5E4CH51</accession>